<dbReference type="PRINTS" id="PR00251">
    <property type="entry name" value="BACTRLOPSIN"/>
</dbReference>
<dbReference type="PROSITE" id="PS00950">
    <property type="entry name" value="BACTERIAL_OPSIN_1"/>
    <property type="match status" value="1"/>
</dbReference>
<dbReference type="Proteomes" id="UP001172155">
    <property type="component" value="Unassembled WGS sequence"/>
</dbReference>
<accession>A0AA40BPL9</accession>
<keyword evidence="4" id="KW-0716">Sensory transduction</keyword>
<dbReference type="SUPFAM" id="SSF81321">
    <property type="entry name" value="Family A G protein-coupled receptor-like"/>
    <property type="match status" value="1"/>
</dbReference>
<dbReference type="GO" id="GO:0007602">
    <property type="term" value="P:phototransduction"/>
    <property type="evidence" value="ECO:0007669"/>
    <property type="project" value="UniProtKB-KW"/>
</dbReference>
<evidence type="ECO:0000256" key="9">
    <source>
        <dbReference type="ARBA" id="ARBA00023136"/>
    </source>
</evidence>
<keyword evidence="13" id="KW-1185">Reference proteome</keyword>
<keyword evidence="9 11" id="KW-0472">Membrane</keyword>
<feature type="transmembrane region" description="Helical" evidence="11">
    <location>
        <begin position="75"/>
        <end position="94"/>
    </location>
</feature>
<keyword evidence="8" id="KW-0157">Chromophore</keyword>
<dbReference type="GO" id="GO:0005783">
    <property type="term" value="C:endoplasmic reticulum"/>
    <property type="evidence" value="ECO:0007669"/>
    <property type="project" value="TreeGrafter"/>
</dbReference>
<dbReference type="SMART" id="SM01021">
    <property type="entry name" value="Bac_rhodopsin"/>
    <property type="match status" value="1"/>
</dbReference>
<dbReference type="Gene3D" id="1.20.1070.10">
    <property type="entry name" value="Rhodopsin 7-helix transmembrane proteins"/>
    <property type="match status" value="1"/>
</dbReference>
<comment type="subcellular location">
    <subcellularLocation>
        <location evidence="1">Membrane</location>
        <topology evidence="1">Multi-pass membrane protein</topology>
    </subcellularLocation>
</comment>
<keyword evidence="3" id="KW-0600">Photoreceptor protein</keyword>
<feature type="transmembrane region" description="Helical" evidence="11">
    <location>
        <begin position="252"/>
        <end position="272"/>
    </location>
</feature>
<dbReference type="EMBL" id="JAUKUD010000007">
    <property type="protein sequence ID" value="KAK0738087.1"/>
    <property type="molecule type" value="Genomic_DNA"/>
</dbReference>
<protein>
    <submittedName>
        <fullName evidence="12">Opsin protein</fullName>
    </submittedName>
</protein>
<comment type="similarity">
    <text evidence="2">Belongs to the archaeal/bacterial/fungal opsin family.</text>
</comment>
<dbReference type="GO" id="GO:0005216">
    <property type="term" value="F:monoatomic ion channel activity"/>
    <property type="evidence" value="ECO:0007669"/>
    <property type="project" value="InterPro"/>
</dbReference>
<name>A0AA40BPL9_9PEZI</name>
<evidence type="ECO:0000256" key="10">
    <source>
        <dbReference type="ARBA" id="ARBA00023170"/>
    </source>
</evidence>
<proteinExistence type="inferred from homology"/>
<evidence type="ECO:0000256" key="6">
    <source>
        <dbReference type="ARBA" id="ARBA00022925"/>
    </source>
</evidence>
<evidence type="ECO:0000256" key="3">
    <source>
        <dbReference type="ARBA" id="ARBA00022543"/>
    </source>
</evidence>
<feature type="transmembrane region" description="Helical" evidence="11">
    <location>
        <begin position="48"/>
        <end position="69"/>
    </location>
</feature>
<evidence type="ECO:0000313" key="13">
    <source>
        <dbReference type="Proteomes" id="UP001172155"/>
    </source>
</evidence>
<dbReference type="PANTHER" id="PTHR28286">
    <property type="match status" value="1"/>
</dbReference>
<evidence type="ECO:0000256" key="1">
    <source>
        <dbReference type="ARBA" id="ARBA00004141"/>
    </source>
</evidence>
<evidence type="ECO:0000256" key="7">
    <source>
        <dbReference type="ARBA" id="ARBA00022989"/>
    </source>
</evidence>
<feature type="transmembrane region" description="Helical" evidence="11">
    <location>
        <begin position="156"/>
        <end position="176"/>
    </location>
</feature>
<dbReference type="PANTHER" id="PTHR28286:SF2">
    <property type="entry name" value="BACTERIORHODOPSIN _OPSIN, NOPA (EUROFUNG)"/>
    <property type="match status" value="1"/>
</dbReference>
<reference evidence="12" key="1">
    <citation type="submission" date="2023-06" db="EMBL/GenBank/DDBJ databases">
        <title>Genome-scale phylogeny and comparative genomics of the fungal order Sordariales.</title>
        <authorList>
            <consortium name="Lawrence Berkeley National Laboratory"/>
            <person name="Hensen N."/>
            <person name="Bonometti L."/>
            <person name="Westerberg I."/>
            <person name="Brannstrom I.O."/>
            <person name="Guillou S."/>
            <person name="Cros-Aarteil S."/>
            <person name="Calhoun S."/>
            <person name="Haridas S."/>
            <person name="Kuo A."/>
            <person name="Mondo S."/>
            <person name="Pangilinan J."/>
            <person name="Riley R."/>
            <person name="LaButti K."/>
            <person name="Andreopoulos B."/>
            <person name="Lipzen A."/>
            <person name="Chen C."/>
            <person name="Yanf M."/>
            <person name="Daum C."/>
            <person name="Ng V."/>
            <person name="Clum A."/>
            <person name="Steindorff A."/>
            <person name="Ohm R."/>
            <person name="Martin F."/>
            <person name="Silar P."/>
            <person name="Natvig D."/>
            <person name="Lalanne C."/>
            <person name="Gautier V."/>
            <person name="Ament-velasquez S.L."/>
            <person name="Kruys A."/>
            <person name="Hutchinson M.I."/>
            <person name="Powell A.J."/>
            <person name="Barry K."/>
            <person name="Miller A.N."/>
            <person name="Grigoriev I.V."/>
            <person name="Debuchy R."/>
            <person name="Gladieux P."/>
            <person name="Thoren M.H."/>
            <person name="Johannesson H."/>
        </authorList>
    </citation>
    <scope>NUCLEOTIDE SEQUENCE</scope>
    <source>
        <strain evidence="12">SMH3187-1</strain>
    </source>
</reference>
<comment type="caution">
    <text evidence="12">The sequence shown here is derived from an EMBL/GenBank/DDBJ whole genome shotgun (WGS) entry which is preliminary data.</text>
</comment>
<feature type="transmembrane region" description="Helical" evidence="11">
    <location>
        <begin position="183"/>
        <end position="201"/>
    </location>
</feature>
<evidence type="ECO:0000256" key="5">
    <source>
        <dbReference type="ARBA" id="ARBA00022692"/>
    </source>
</evidence>
<gene>
    <name evidence="12" type="ORF">B0T18DRAFT_239174</name>
</gene>
<evidence type="ECO:0000313" key="12">
    <source>
        <dbReference type="EMBL" id="KAK0738087.1"/>
    </source>
</evidence>
<keyword evidence="10" id="KW-0675">Receptor</keyword>
<keyword evidence="6" id="KW-0681">Retinal protein</keyword>
<organism evidence="12 13">
    <name type="scientific">Schizothecium vesticola</name>
    <dbReference type="NCBI Taxonomy" id="314040"/>
    <lineage>
        <taxon>Eukaryota</taxon>
        <taxon>Fungi</taxon>
        <taxon>Dikarya</taxon>
        <taxon>Ascomycota</taxon>
        <taxon>Pezizomycotina</taxon>
        <taxon>Sordariomycetes</taxon>
        <taxon>Sordariomycetidae</taxon>
        <taxon>Sordariales</taxon>
        <taxon>Schizotheciaceae</taxon>
        <taxon>Schizothecium</taxon>
    </lineage>
</organism>
<feature type="transmembrane region" description="Helical" evidence="11">
    <location>
        <begin position="130"/>
        <end position="150"/>
    </location>
</feature>
<keyword evidence="5 11" id="KW-0812">Transmembrane</keyword>
<dbReference type="CDD" id="cd15028">
    <property type="entry name" value="7tm_Opsin-1_euk"/>
    <property type="match status" value="1"/>
</dbReference>
<dbReference type="Pfam" id="PF01036">
    <property type="entry name" value="Bac_rhodopsin"/>
    <property type="match status" value="1"/>
</dbReference>
<dbReference type="GO" id="GO:0005886">
    <property type="term" value="C:plasma membrane"/>
    <property type="evidence" value="ECO:0007669"/>
    <property type="project" value="TreeGrafter"/>
</dbReference>
<evidence type="ECO:0000256" key="2">
    <source>
        <dbReference type="ARBA" id="ARBA00008130"/>
    </source>
</evidence>
<dbReference type="InterPro" id="IPR018229">
    <property type="entry name" value="Rhodopsin_retinal_BS"/>
</dbReference>
<dbReference type="InterPro" id="IPR001425">
    <property type="entry name" value="Arc/bac/fun_rhodopsins"/>
</dbReference>
<dbReference type="GO" id="GO:0009881">
    <property type="term" value="F:photoreceptor activity"/>
    <property type="evidence" value="ECO:0007669"/>
    <property type="project" value="UniProtKB-KW"/>
</dbReference>
<dbReference type="AlphaFoldDB" id="A0AA40BPL9"/>
<dbReference type="FunFam" id="1.20.1070.10:FF:000160">
    <property type="entry name" value="Related to Opsin-1"/>
    <property type="match status" value="1"/>
</dbReference>
<evidence type="ECO:0000256" key="8">
    <source>
        <dbReference type="ARBA" id="ARBA00022991"/>
    </source>
</evidence>
<sequence>MHADQVVEMATSLLVPTATATATPKPIPTIIPTPIEYQAASGDGHRTLWVMFAIMLASSGVFAVSSWNVPVSKRIFYVTTTLTAIIASLSYFALASGQAISYNCINVRDSHENVPDTFHDVCRQVYWARYVDWALTTPLLLLNLCLLAGVDGAHTLMAIAANVIMILSGLFSAFGTTGTAQKWGWYTIACASYVFVIWHVALHGARMSDAKGARVSKLFTWMAVFTFALWSVYPVVWAVADGARKINVDKEILIYAILDALAKPVFGVWLIISHRAMADTNIDLEGYWSHGLAADGRIRVGDEE</sequence>
<keyword evidence="7 11" id="KW-1133">Transmembrane helix</keyword>
<feature type="transmembrane region" description="Helical" evidence="11">
    <location>
        <begin position="221"/>
        <end position="240"/>
    </location>
</feature>
<evidence type="ECO:0000256" key="11">
    <source>
        <dbReference type="SAM" id="Phobius"/>
    </source>
</evidence>
<evidence type="ECO:0000256" key="4">
    <source>
        <dbReference type="ARBA" id="ARBA00022606"/>
    </source>
</evidence>